<keyword evidence="1" id="KW-0812">Transmembrane</keyword>
<reference evidence="3" key="2">
    <citation type="journal article" date="2021" name="PeerJ">
        <title>Extensive microbial diversity within the chicken gut microbiome revealed by metagenomics and culture.</title>
        <authorList>
            <person name="Gilroy R."/>
            <person name="Ravi A."/>
            <person name="Getino M."/>
            <person name="Pursley I."/>
            <person name="Horton D.L."/>
            <person name="Alikhan N.F."/>
            <person name="Baker D."/>
            <person name="Gharbi K."/>
            <person name="Hall N."/>
            <person name="Watson M."/>
            <person name="Adriaenssens E.M."/>
            <person name="Foster-Nyarko E."/>
            <person name="Jarju S."/>
            <person name="Secka A."/>
            <person name="Antonio M."/>
            <person name="Oren A."/>
            <person name="Chaudhuri R.R."/>
            <person name="La Ragione R."/>
            <person name="Hildebrand F."/>
            <person name="Pallen M.J."/>
        </authorList>
    </citation>
    <scope>NUCLEOTIDE SEQUENCE</scope>
    <source>
        <strain evidence="3">ChiSjej4B22-9803</strain>
    </source>
</reference>
<organism evidence="3 4">
    <name type="scientific">Candidatus Avimonoglobus intestinipullorum</name>
    <dbReference type="NCBI Taxonomy" id="2840699"/>
    <lineage>
        <taxon>Bacteria</taxon>
        <taxon>Bacillati</taxon>
        <taxon>Bacillota</taxon>
        <taxon>Clostridia</taxon>
        <taxon>Eubacteriales</taxon>
        <taxon>Candidatus Avimonoglobus</taxon>
    </lineage>
</organism>
<gene>
    <name evidence="3" type="ORF">IAB04_03880</name>
</gene>
<dbReference type="PROSITE" id="PS51257">
    <property type="entry name" value="PROKAR_LIPOPROTEIN"/>
    <property type="match status" value="1"/>
</dbReference>
<name>A0A9D1LUV3_9FIRM</name>
<dbReference type="InterPro" id="IPR025641">
    <property type="entry name" value="DUF4340"/>
</dbReference>
<accession>A0A9D1LUV3</accession>
<evidence type="ECO:0000313" key="4">
    <source>
        <dbReference type="Proteomes" id="UP000824111"/>
    </source>
</evidence>
<evidence type="ECO:0000313" key="3">
    <source>
        <dbReference type="EMBL" id="HIU48478.1"/>
    </source>
</evidence>
<dbReference type="EMBL" id="DVND01000104">
    <property type="protein sequence ID" value="HIU48478.1"/>
    <property type="molecule type" value="Genomic_DNA"/>
</dbReference>
<feature type="transmembrane region" description="Helical" evidence="1">
    <location>
        <begin position="7"/>
        <end position="27"/>
    </location>
</feature>
<dbReference type="AlphaFoldDB" id="A0A9D1LUV3"/>
<evidence type="ECO:0000256" key="1">
    <source>
        <dbReference type="SAM" id="Phobius"/>
    </source>
</evidence>
<feature type="domain" description="DUF4340" evidence="2">
    <location>
        <begin position="69"/>
        <end position="259"/>
    </location>
</feature>
<sequence>MTRAKKIYLLLGILIFACIATLIVVQVEDRKEQISNSDAVILEVPADSVQSLSWEYEDTALAFHKEDTWLYDADGAFPVNEEKINELLEQFQEFKVSFTIEGVEDYAQYGLDDPLCTIRFATGDQSYEVLLGNYSDMDSQRYVSIGDGNVYLAAEDPWSSFEVVLSDMIKHDEIPEFDTVGGIQFSGAESYSITYEENNSIDTYCADDVYFTQRDGKNMPLDTSRVDSYLENISSLGLTDYVTYNASEEDLQAYGLDTPELVITVNYTAENEAGEALSNTFVLNVSRALGERQDAEGTDGASDEEFTAYARVGASQIVYQIAAEDYEALMEASYDSLRHLEVLSAAFEDIYQFDISLEGANYTITTEEQDDGKHYYYQENELEIADLQSAIEGLRADSFTGEQPTQKEEISLTVHLENEHHPEVQIKLYRYDGDHCLAMVDGEPVSLVGRSYVVDLIEAVNAIVLN</sequence>
<keyword evidence="1" id="KW-1133">Transmembrane helix</keyword>
<protein>
    <submittedName>
        <fullName evidence="3">DUF4340 domain-containing protein</fullName>
    </submittedName>
</protein>
<dbReference type="Proteomes" id="UP000824111">
    <property type="component" value="Unassembled WGS sequence"/>
</dbReference>
<comment type="caution">
    <text evidence="3">The sequence shown here is derived from an EMBL/GenBank/DDBJ whole genome shotgun (WGS) entry which is preliminary data.</text>
</comment>
<evidence type="ECO:0000259" key="2">
    <source>
        <dbReference type="Pfam" id="PF14238"/>
    </source>
</evidence>
<keyword evidence="1" id="KW-0472">Membrane</keyword>
<dbReference type="Pfam" id="PF14238">
    <property type="entry name" value="DUF4340"/>
    <property type="match status" value="1"/>
</dbReference>
<reference evidence="3" key="1">
    <citation type="submission" date="2020-10" db="EMBL/GenBank/DDBJ databases">
        <authorList>
            <person name="Gilroy R."/>
        </authorList>
    </citation>
    <scope>NUCLEOTIDE SEQUENCE</scope>
    <source>
        <strain evidence="3">ChiSjej4B22-9803</strain>
    </source>
</reference>
<proteinExistence type="predicted"/>